<dbReference type="Proteomes" id="UP000615026">
    <property type="component" value="Unassembled WGS sequence"/>
</dbReference>
<protein>
    <submittedName>
        <fullName evidence="1">Uncharacterized protein</fullName>
    </submittedName>
</protein>
<keyword evidence="2" id="KW-1185">Reference proteome</keyword>
<name>A0A928WZZ9_LEPEC</name>
<evidence type="ECO:0000313" key="1">
    <source>
        <dbReference type="EMBL" id="MBE9065957.1"/>
    </source>
</evidence>
<reference evidence="1" key="1">
    <citation type="submission" date="2020-10" db="EMBL/GenBank/DDBJ databases">
        <authorList>
            <person name="Castelo-Branco R."/>
            <person name="Eusebio N."/>
            <person name="Adriana R."/>
            <person name="Vieira A."/>
            <person name="Brugerolle De Fraissinette N."/>
            <person name="Rezende De Castro R."/>
            <person name="Schneider M.P."/>
            <person name="Vasconcelos V."/>
            <person name="Leao P.N."/>
        </authorList>
    </citation>
    <scope>NUCLEOTIDE SEQUENCE</scope>
    <source>
        <strain evidence="1">LEGE 11479</strain>
    </source>
</reference>
<evidence type="ECO:0000313" key="2">
    <source>
        <dbReference type="Proteomes" id="UP000615026"/>
    </source>
</evidence>
<comment type="caution">
    <text evidence="1">The sequence shown here is derived from an EMBL/GenBank/DDBJ whole genome shotgun (WGS) entry which is preliminary data.</text>
</comment>
<accession>A0A928WZZ9</accession>
<organism evidence="1 2">
    <name type="scientific">Leptolyngbya cf. ectocarpi LEGE 11479</name>
    <dbReference type="NCBI Taxonomy" id="1828722"/>
    <lineage>
        <taxon>Bacteria</taxon>
        <taxon>Bacillati</taxon>
        <taxon>Cyanobacteriota</taxon>
        <taxon>Cyanophyceae</taxon>
        <taxon>Leptolyngbyales</taxon>
        <taxon>Leptolyngbyaceae</taxon>
        <taxon>Leptolyngbya group</taxon>
        <taxon>Leptolyngbya</taxon>
    </lineage>
</organism>
<dbReference type="RefSeq" id="WP_193991353.1">
    <property type="nucleotide sequence ID" value="NZ_JADEXP010000023.1"/>
</dbReference>
<proteinExistence type="predicted"/>
<sequence>MQYQLIQNFLSLPGIIGFSLMSLDQDNPSEQRVYSVGFPRGQGLEQRPLLVQGIQQIIGTTPTSLEFCAFQFSSYQVELHKTESAAILLVVSEGQLSSQYAKAVSELMQFIKADYSALVESIETIKAKDREHDVIVPTVQLPTAHLDDVVAAMNSLSQVTSRYLGPQLVANHWRTYQLEDIDWLENFYIAADGTISVVNTNPELSPAQLAEIRLWTQRFHQRCTRIIRDYDTLVEQTLPVQHWQLLFGG</sequence>
<dbReference type="EMBL" id="JADEXP010000023">
    <property type="protein sequence ID" value="MBE9065957.1"/>
    <property type="molecule type" value="Genomic_DNA"/>
</dbReference>
<dbReference type="AlphaFoldDB" id="A0A928WZZ9"/>
<gene>
    <name evidence="1" type="ORF">IQ260_04755</name>
</gene>